<keyword evidence="8" id="KW-0460">Magnesium</keyword>
<organism evidence="12 14">
    <name type="scientific">Anaerostipes hadrus</name>
    <dbReference type="NCBI Taxonomy" id="649756"/>
    <lineage>
        <taxon>Bacteria</taxon>
        <taxon>Bacillati</taxon>
        <taxon>Bacillota</taxon>
        <taxon>Clostridia</taxon>
        <taxon>Lachnospirales</taxon>
        <taxon>Lachnospiraceae</taxon>
        <taxon>Anaerostipes</taxon>
    </lineage>
</organism>
<dbReference type="PANTHER" id="PTHR11136">
    <property type="entry name" value="FOLYLPOLYGLUTAMATE SYNTHASE-RELATED"/>
    <property type="match status" value="1"/>
</dbReference>
<dbReference type="GO" id="GO:0005737">
    <property type="term" value="C:cytoplasm"/>
    <property type="evidence" value="ECO:0007669"/>
    <property type="project" value="TreeGrafter"/>
</dbReference>
<evidence type="ECO:0000313" key="14">
    <source>
        <dbReference type="Proteomes" id="UP000095598"/>
    </source>
</evidence>
<gene>
    <name evidence="12" type="primary">fgs_1</name>
    <name evidence="12" type="ORF">ERS852425_00533</name>
    <name evidence="13" type="ORF">G5A72_08670</name>
</gene>
<evidence type="ECO:0000313" key="15">
    <source>
        <dbReference type="Proteomes" id="UP001644750"/>
    </source>
</evidence>
<keyword evidence="4 10" id="KW-0436">Ligase</keyword>
<evidence type="ECO:0000256" key="10">
    <source>
        <dbReference type="PIRNR" id="PIRNR001563"/>
    </source>
</evidence>
<dbReference type="SUPFAM" id="SSF53623">
    <property type="entry name" value="MurD-like peptide ligases, catalytic domain"/>
    <property type="match status" value="1"/>
</dbReference>
<dbReference type="GO" id="GO:0004326">
    <property type="term" value="F:tetrahydrofolylpolyglutamate synthase activity"/>
    <property type="evidence" value="ECO:0007669"/>
    <property type="project" value="UniProtKB-EC"/>
</dbReference>
<evidence type="ECO:0000256" key="7">
    <source>
        <dbReference type="ARBA" id="ARBA00022840"/>
    </source>
</evidence>
<protein>
    <recommendedName>
        <fullName evidence="3">tetrahydrofolate synthase</fullName>
        <ecNumber evidence="3">6.3.2.17</ecNumber>
    </recommendedName>
</protein>
<reference evidence="13 15" key="2">
    <citation type="journal article" date="2020" name="Cell Host Microbe">
        <title>Functional and Genomic Variation between Human-Derived Isolates of Lachnospiraceae Reveals Inter- and Intra-Species Diversity.</title>
        <authorList>
            <person name="Sorbara M.T."/>
            <person name="Littmann E.R."/>
            <person name="Fontana E."/>
            <person name="Moody T.U."/>
            <person name="Kohout C.E."/>
            <person name="Gjonbalaj M."/>
            <person name="Eaton V."/>
            <person name="Seok R."/>
            <person name="Leiner I.M."/>
            <person name="Pamer E.G."/>
        </authorList>
    </citation>
    <scope>NUCLEOTIDE SEQUENCE [LARGE SCALE GENOMIC DNA]</scope>
    <source>
        <strain evidence="13 15">MSK.14.57</strain>
    </source>
</reference>
<reference evidence="13" key="3">
    <citation type="submission" date="2020-02" db="EMBL/GenBank/DDBJ databases">
        <authorList>
            <person name="Littmann E."/>
            <person name="Sorbara M."/>
        </authorList>
    </citation>
    <scope>NUCLEOTIDE SEQUENCE</scope>
    <source>
        <strain evidence="13">MSK.14.57</strain>
    </source>
</reference>
<evidence type="ECO:0000256" key="3">
    <source>
        <dbReference type="ARBA" id="ARBA00013025"/>
    </source>
</evidence>
<evidence type="ECO:0000256" key="9">
    <source>
        <dbReference type="ARBA" id="ARBA00047493"/>
    </source>
</evidence>
<dbReference type="NCBIfam" id="TIGR01499">
    <property type="entry name" value="folC"/>
    <property type="match status" value="1"/>
</dbReference>
<dbReference type="PANTHER" id="PTHR11136:SF0">
    <property type="entry name" value="DIHYDROFOLATE SYNTHETASE-RELATED"/>
    <property type="match status" value="1"/>
</dbReference>
<evidence type="ECO:0000259" key="11">
    <source>
        <dbReference type="Pfam" id="PF08245"/>
    </source>
</evidence>
<reference evidence="12 14" key="1">
    <citation type="submission" date="2015-09" db="EMBL/GenBank/DDBJ databases">
        <authorList>
            <consortium name="Pathogen Informatics"/>
        </authorList>
    </citation>
    <scope>NUCLEOTIDE SEQUENCE [LARGE SCALE GENOMIC DNA]</scope>
    <source>
        <strain evidence="12 14">2789STDY5608868</strain>
    </source>
</reference>
<keyword evidence="5" id="KW-0479">Metal-binding</keyword>
<dbReference type="Proteomes" id="UP001644750">
    <property type="component" value="Unassembled WGS sequence"/>
</dbReference>
<dbReference type="FunFam" id="3.40.1190.10:FF:000011">
    <property type="entry name" value="Folylpolyglutamate synthase/dihydrofolate synthase"/>
    <property type="match status" value="1"/>
</dbReference>
<dbReference type="PROSITE" id="PS01012">
    <property type="entry name" value="FOLYLPOLYGLU_SYNT_2"/>
    <property type="match status" value="1"/>
</dbReference>
<comment type="similarity">
    <text evidence="2 10">Belongs to the folylpolyglutamate synthase family.</text>
</comment>
<dbReference type="SUPFAM" id="SSF53244">
    <property type="entry name" value="MurD-like peptide ligases, peptide-binding domain"/>
    <property type="match status" value="1"/>
</dbReference>
<evidence type="ECO:0000256" key="4">
    <source>
        <dbReference type="ARBA" id="ARBA00022598"/>
    </source>
</evidence>
<dbReference type="Gene3D" id="3.90.190.20">
    <property type="entry name" value="Mur ligase, C-terminal domain"/>
    <property type="match status" value="1"/>
</dbReference>
<comment type="catalytic activity">
    <reaction evidence="9">
        <text>(6S)-5,6,7,8-tetrahydrofolyl-(gamma-L-Glu)(n) + L-glutamate + ATP = (6S)-5,6,7,8-tetrahydrofolyl-(gamma-L-Glu)(n+1) + ADP + phosphate + H(+)</text>
        <dbReference type="Rhea" id="RHEA:10580"/>
        <dbReference type="Rhea" id="RHEA-COMP:14738"/>
        <dbReference type="Rhea" id="RHEA-COMP:14740"/>
        <dbReference type="ChEBI" id="CHEBI:15378"/>
        <dbReference type="ChEBI" id="CHEBI:29985"/>
        <dbReference type="ChEBI" id="CHEBI:30616"/>
        <dbReference type="ChEBI" id="CHEBI:43474"/>
        <dbReference type="ChEBI" id="CHEBI:141005"/>
        <dbReference type="ChEBI" id="CHEBI:456216"/>
        <dbReference type="EC" id="6.3.2.17"/>
    </reaction>
</comment>
<dbReference type="InterPro" id="IPR001645">
    <property type="entry name" value="Folylpolyglutamate_synth"/>
</dbReference>
<dbReference type="InterPro" id="IPR018109">
    <property type="entry name" value="Folylpolyglutamate_synth_CS"/>
</dbReference>
<dbReference type="Pfam" id="PF08245">
    <property type="entry name" value="Mur_ligase_M"/>
    <property type="match status" value="1"/>
</dbReference>
<evidence type="ECO:0000313" key="13">
    <source>
        <dbReference type="EMBL" id="NSJ79653.1"/>
    </source>
</evidence>
<evidence type="ECO:0000256" key="6">
    <source>
        <dbReference type="ARBA" id="ARBA00022741"/>
    </source>
</evidence>
<dbReference type="Proteomes" id="UP000095598">
    <property type="component" value="Unassembled WGS sequence"/>
</dbReference>
<dbReference type="GO" id="GO:0008841">
    <property type="term" value="F:dihydrofolate synthase activity"/>
    <property type="evidence" value="ECO:0007669"/>
    <property type="project" value="TreeGrafter"/>
</dbReference>
<evidence type="ECO:0000313" key="12">
    <source>
        <dbReference type="EMBL" id="CUM77430.1"/>
    </source>
</evidence>
<dbReference type="EMBL" id="JAAITB010000017">
    <property type="protein sequence ID" value="NSJ79653.1"/>
    <property type="molecule type" value="Genomic_DNA"/>
</dbReference>
<evidence type="ECO:0000256" key="2">
    <source>
        <dbReference type="ARBA" id="ARBA00008276"/>
    </source>
</evidence>
<dbReference type="Gene3D" id="3.40.1190.10">
    <property type="entry name" value="Mur-like, catalytic domain"/>
    <property type="match status" value="1"/>
</dbReference>
<dbReference type="GO" id="GO:0005524">
    <property type="term" value="F:ATP binding"/>
    <property type="evidence" value="ECO:0007669"/>
    <property type="project" value="UniProtKB-KW"/>
</dbReference>
<evidence type="ECO:0000256" key="8">
    <source>
        <dbReference type="ARBA" id="ARBA00022842"/>
    </source>
</evidence>
<keyword evidence="6 10" id="KW-0547">Nucleotide-binding</keyword>
<dbReference type="PIRSF" id="PIRSF001563">
    <property type="entry name" value="Folylpolyglu_synth"/>
    <property type="match status" value="1"/>
</dbReference>
<dbReference type="EMBL" id="CYXT01000002">
    <property type="protein sequence ID" value="CUM77430.1"/>
    <property type="molecule type" value="Genomic_DNA"/>
</dbReference>
<comment type="cofactor">
    <cofactor evidence="1">
        <name>Mg(2+)</name>
        <dbReference type="ChEBI" id="CHEBI:18420"/>
    </cofactor>
</comment>
<sequence length="421" mass="47597">MLTEEMTMTYEESVKYLYKIAGFATKSSLEDIKYFLERLGNPQKELHMIHVAGTNGKGSVCAFLEALLTQHGKKTASFTSPHVVKINERIKLCAKEISDERFASAAVKVRHAIETGITEGKNSPSFFEAVFLMAMVIFQEEQPDICMIETGMGGRYDATNVICPKVSVITSISEDHMEFLGQTLEEIATHKAGIIKPGIPVVTIEQEPKVKEILSEEARQKKSRIYDISEDNLNFKEKAGKYIDFLNANAYDKERDVRTNIAGEFQKSNLAAALQTAELICGRLDEDKIYKALSQIRISGRMEEIAPGIIVDVSHNIQGMQGFVQTVEANYHGMKKRILFAASHQNEEEYMKNILKTIPEIEAFYTVGIHKRRIDEAEFQDAFRKMIDRNQETTVCFVVGSFYLAGMAKEFINQEEENVRL</sequence>
<keyword evidence="7 10" id="KW-0067">ATP-binding</keyword>
<proteinExistence type="inferred from homology"/>
<evidence type="ECO:0000256" key="1">
    <source>
        <dbReference type="ARBA" id="ARBA00001946"/>
    </source>
</evidence>
<evidence type="ECO:0000256" key="5">
    <source>
        <dbReference type="ARBA" id="ARBA00022723"/>
    </source>
</evidence>
<dbReference type="InterPro" id="IPR036615">
    <property type="entry name" value="Mur_ligase_C_dom_sf"/>
</dbReference>
<dbReference type="AlphaFoldDB" id="A0A173RHI3"/>
<keyword evidence="15" id="KW-1185">Reference proteome</keyword>
<dbReference type="InterPro" id="IPR036565">
    <property type="entry name" value="Mur-like_cat_sf"/>
</dbReference>
<dbReference type="RefSeq" id="WP_055257826.1">
    <property type="nucleotide sequence ID" value="NZ_CYXT01000002.1"/>
</dbReference>
<name>A0A173RHI3_ANAHA</name>
<accession>A0A173RHI3</accession>
<feature type="domain" description="Mur ligase central" evidence="11">
    <location>
        <begin position="51"/>
        <end position="276"/>
    </location>
</feature>
<dbReference type="EC" id="6.3.2.17" evidence="3"/>
<dbReference type="InterPro" id="IPR013221">
    <property type="entry name" value="Mur_ligase_cen"/>
</dbReference>
<dbReference type="GO" id="GO:0046872">
    <property type="term" value="F:metal ion binding"/>
    <property type="evidence" value="ECO:0007669"/>
    <property type="project" value="UniProtKB-KW"/>
</dbReference>